<organism evidence="2 3">
    <name type="scientific">Tribonema minus</name>
    <dbReference type="NCBI Taxonomy" id="303371"/>
    <lineage>
        <taxon>Eukaryota</taxon>
        <taxon>Sar</taxon>
        <taxon>Stramenopiles</taxon>
        <taxon>Ochrophyta</taxon>
        <taxon>PX clade</taxon>
        <taxon>Xanthophyceae</taxon>
        <taxon>Tribonematales</taxon>
        <taxon>Tribonemataceae</taxon>
        <taxon>Tribonema</taxon>
    </lineage>
</organism>
<dbReference type="PANTHER" id="PTHR43393">
    <property type="entry name" value="CYTOKININ RIBOSIDE 5'-MONOPHOSPHATE PHOSPHORIBOHYDROLASE"/>
    <property type="match status" value="1"/>
</dbReference>
<dbReference type="EMBL" id="JAFCMP010000224">
    <property type="protein sequence ID" value="KAG5182764.1"/>
    <property type="molecule type" value="Genomic_DNA"/>
</dbReference>
<dbReference type="SUPFAM" id="SSF102405">
    <property type="entry name" value="MCP/YpsA-like"/>
    <property type="match status" value="1"/>
</dbReference>
<evidence type="ECO:0000313" key="2">
    <source>
        <dbReference type="EMBL" id="KAG5182764.1"/>
    </source>
</evidence>
<dbReference type="InterPro" id="IPR052341">
    <property type="entry name" value="LOG_family_nucleotidases"/>
</dbReference>
<dbReference type="InterPro" id="IPR041164">
    <property type="entry name" value="LDcluster4"/>
</dbReference>
<gene>
    <name evidence="2" type="ORF">JKP88DRAFT_348746</name>
</gene>
<proteinExistence type="predicted"/>
<feature type="region of interest" description="Disordered" evidence="1">
    <location>
        <begin position="1"/>
        <end position="41"/>
    </location>
</feature>
<dbReference type="GO" id="GO:0005829">
    <property type="term" value="C:cytosol"/>
    <property type="evidence" value="ECO:0007669"/>
    <property type="project" value="TreeGrafter"/>
</dbReference>
<feature type="compositionally biased region" description="Low complexity" evidence="1">
    <location>
        <begin position="25"/>
        <end position="41"/>
    </location>
</feature>
<dbReference type="PANTHER" id="PTHR43393:SF3">
    <property type="entry name" value="LYSINE DECARBOXYLASE-LIKE PROTEIN"/>
    <property type="match status" value="1"/>
</dbReference>
<dbReference type="Gene3D" id="3.40.50.450">
    <property type="match status" value="1"/>
</dbReference>
<accession>A0A835Z452</accession>
<sequence>MGQDGSKQESSVTGVDGVHVGFPPGSSSYASSRRASRTGTYDGESSLLQTFAGSNGAHEIETLREFHKQVDFTRVPAEEWAEYNFKGASFWGCTLPQHASKDALEEQGANVMVQPEGLPFLAIRAHMQEELQDMDAAAYQWFLDNRGIRSLIAQSIHDFFIQDALMDYLEGKTVVVVMGGHGLKRNSEDYKQVARLGFALANAGYVVATGGGPGAMEATNLGAYMVSRGGEAELEAALNLLIESANPGIDPEYKDVGAAAAVLERYGWPTWEPSLGVPTYVYGHEPSNVFCTWQAKMFSNAIREDGLIQIANGGIIYTPGSAGTRQEVFQAACKNHYAANGAEVPMVFWGSKFWSDSGIYDALERNSRDRPMHKWLSLTDSVSEVVEGLVKYYAPDAAGPCEETAELRAGRRTELVAG</sequence>
<protein>
    <submittedName>
        <fullName evidence="2">Uncharacterized protein</fullName>
    </submittedName>
</protein>
<comment type="caution">
    <text evidence="2">The sequence shown here is derived from an EMBL/GenBank/DDBJ whole genome shotgun (WGS) entry which is preliminary data.</text>
</comment>
<keyword evidence="3" id="KW-1185">Reference proteome</keyword>
<dbReference type="AlphaFoldDB" id="A0A835Z452"/>
<dbReference type="Pfam" id="PF18306">
    <property type="entry name" value="LDcluster4"/>
    <property type="match status" value="1"/>
</dbReference>
<name>A0A835Z452_9STRA</name>
<evidence type="ECO:0000256" key="1">
    <source>
        <dbReference type="SAM" id="MobiDB-lite"/>
    </source>
</evidence>
<reference evidence="2" key="1">
    <citation type="submission" date="2021-02" db="EMBL/GenBank/DDBJ databases">
        <title>First Annotated Genome of the Yellow-green Alga Tribonema minus.</title>
        <authorList>
            <person name="Mahan K.M."/>
        </authorList>
    </citation>
    <scope>NUCLEOTIDE SEQUENCE</scope>
    <source>
        <strain evidence="2">UTEX B ZZ1240</strain>
    </source>
</reference>
<dbReference type="Proteomes" id="UP000664859">
    <property type="component" value="Unassembled WGS sequence"/>
</dbReference>
<evidence type="ECO:0000313" key="3">
    <source>
        <dbReference type="Proteomes" id="UP000664859"/>
    </source>
</evidence>